<feature type="signal peptide" evidence="2">
    <location>
        <begin position="1"/>
        <end position="32"/>
    </location>
</feature>
<evidence type="ECO:0000313" key="3">
    <source>
        <dbReference type="EMBL" id="AJF68938.1"/>
    </source>
</evidence>
<organism evidence="3 4">
    <name type="scientific">Streptomyces vietnamensis</name>
    <dbReference type="NCBI Taxonomy" id="362257"/>
    <lineage>
        <taxon>Bacteria</taxon>
        <taxon>Bacillati</taxon>
        <taxon>Actinomycetota</taxon>
        <taxon>Actinomycetes</taxon>
        <taxon>Kitasatosporales</taxon>
        <taxon>Streptomycetaceae</taxon>
        <taxon>Streptomyces</taxon>
    </lineage>
</organism>
<evidence type="ECO:0000313" key="4">
    <source>
        <dbReference type="Proteomes" id="UP000031774"/>
    </source>
</evidence>
<dbReference type="SUPFAM" id="SSF117074">
    <property type="entry name" value="Hypothetical protein PA1324"/>
    <property type="match status" value="1"/>
</dbReference>
<gene>
    <name evidence="3" type="ORF">SVTN_36125</name>
</gene>
<dbReference type="KEGG" id="svt:SVTN_36125"/>
<dbReference type="HOGENOM" id="CLU_1844062_0_0_11"/>
<evidence type="ECO:0000256" key="2">
    <source>
        <dbReference type="SAM" id="SignalP"/>
    </source>
</evidence>
<feature type="chain" id="PRO_5038617460" description="Carboxypeptidase regulatory-like domain-containing protein" evidence="2">
    <location>
        <begin position="33"/>
        <end position="139"/>
    </location>
</feature>
<evidence type="ECO:0000256" key="1">
    <source>
        <dbReference type="SAM" id="MobiDB-lite"/>
    </source>
</evidence>
<proteinExistence type="predicted"/>
<dbReference type="Proteomes" id="UP000031774">
    <property type="component" value="Chromosome"/>
</dbReference>
<evidence type="ECO:0008006" key="5">
    <source>
        <dbReference type="Google" id="ProtNLM"/>
    </source>
</evidence>
<dbReference type="EMBL" id="CP010407">
    <property type="protein sequence ID" value="AJF68938.1"/>
    <property type="molecule type" value="Genomic_DNA"/>
</dbReference>
<keyword evidence="2" id="KW-0732">Signal</keyword>
<sequence>MTEVNAMDARIGRGVKALAMLGLLLVAAAAVGCGPGAEQATGTVRGTVVRPPGQDPRSGGGGSDGRDTARVPVNGDPVRARDEHGRVVASTVSAPPDGGFRFDLPPGAYRITEDILGVGVQVRVRAGETVTVTLTLPSV</sequence>
<keyword evidence="4" id="KW-1185">Reference proteome</keyword>
<feature type="region of interest" description="Disordered" evidence="1">
    <location>
        <begin position="36"/>
        <end position="85"/>
    </location>
</feature>
<dbReference type="RefSeq" id="WP_041132860.1">
    <property type="nucleotide sequence ID" value="NZ_CP010407.1"/>
</dbReference>
<name>A0A0B5IGV3_9ACTN</name>
<reference evidence="3 4" key="1">
    <citation type="submission" date="2014-12" db="EMBL/GenBank/DDBJ databases">
        <title>Complete genome sequence of Streptomyces vietnamensis strain GIMV4.0001, a genetic manipulable producer of the benzoisochromanequinone antibiotic granaticin.</title>
        <authorList>
            <person name="Deng M.R."/>
            <person name="Guo J."/>
            <person name="Ma L.Y."/>
            <person name="Feng G.D."/>
            <person name="Mo C.Y."/>
            <person name="Zhu H.H."/>
        </authorList>
    </citation>
    <scope>NUCLEOTIDE SEQUENCE [LARGE SCALE GENOMIC DNA]</scope>
    <source>
        <strain evidence="4">GIMV4.0001</strain>
    </source>
</reference>
<protein>
    <recommendedName>
        <fullName evidence="5">Carboxypeptidase regulatory-like domain-containing protein</fullName>
    </recommendedName>
</protein>
<accession>A0A0B5IGV3</accession>
<dbReference type="AlphaFoldDB" id="A0A0B5IGV3"/>